<dbReference type="Gene3D" id="3.40.50.300">
    <property type="entry name" value="P-loop containing nucleotide triphosphate hydrolases"/>
    <property type="match status" value="1"/>
</dbReference>
<gene>
    <name evidence="2" type="ORF">CHU93_15600</name>
</gene>
<protein>
    <recommendedName>
        <fullName evidence="1">Endonuclease GajA/Old nuclease/RecF-like AAA domain-containing protein</fullName>
    </recommendedName>
</protein>
<evidence type="ECO:0000259" key="1">
    <source>
        <dbReference type="Pfam" id="PF13175"/>
    </source>
</evidence>
<dbReference type="InterPro" id="IPR027417">
    <property type="entry name" value="P-loop_NTPase"/>
</dbReference>
<accession>A0A255Y500</accession>
<proteinExistence type="predicted"/>
<keyword evidence="3" id="KW-1185">Reference proteome</keyword>
<feature type="domain" description="Endonuclease GajA/Old nuclease/RecF-like AAA" evidence="1">
    <location>
        <begin position="1"/>
        <end position="48"/>
    </location>
</feature>
<evidence type="ECO:0000313" key="3">
    <source>
        <dbReference type="Proteomes" id="UP000216991"/>
    </source>
</evidence>
<dbReference type="AlphaFoldDB" id="A0A255Y500"/>
<organism evidence="2 3">
    <name type="scientific">Sandarakinorhabdus cyanobacteriorum</name>
    <dbReference type="NCBI Taxonomy" id="1981098"/>
    <lineage>
        <taxon>Bacteria</taxon>
        <taxon>Pseudomonadati</taxon>
        <taxon>Pseudomonadota</taxon>
        <taxon>Alphaproteobacteria</taxon>
        <taxon>Sphingomonadales</taxon>
        <taxon>Sphingosinicellaceae</taxon>
        <taxon>Sandarakinorhabdus</taxon>
    </lineage>
</organism>
<sequence>MILATFSVENYRSITQSRKISLSNNTVLVGPNNEGKSNVLRALNLAMSTISRIAAIESRSIDPELASRTLASRRAMYDWSSPDYSPAG</sequence>
<name>A0A255Y500_9SPHN</name>
<reference evidence="2 3" key="1">
    <citation type="submission" date="2017-07" db="EMBL/GenBank/DDBJ databases">
        <title>Sandarakinorhabdus cyanobacteriorum sp. nov., a novel bacterium isolated from cyanobacterial aggregates in a eutrophic lake.</title>
        <authorList>
            <person name="Cai H."/>
        </authorList>
    </citation>
    <scope>NUCLEOTIDE SEQUENCE [LARGE SCALE GENOMIC DNA]</scope>
    <source>
        <strain evidence="2 3">TH057</strain>
    </source>
</reference>
<dbReference type="SUPFAM" id="SSF52540">
    <property type="entry name" value="P-loop containing nucleoside triphosphate hydrolases"/>
    <property type="match status" value="1"/>
</dbReference>
<dbReference type="Proteomes" id="UP000216991">
    <property type="component" value="Unassembled WGS sequence"/>
</dbReference>
<dbReference type="Pfam" id="PF13175">
    <property type="entry name" value="AAA_15"/>
    <property type="match status" value="1"/>
</dbReference>
<evidence type="ECO:0000313" key="2">
    <source>
        <dbReference type="EMBL" id="OYQ24268.1"/>
    </source>
</evidence>
<dbReference type="EMBL" id="NOXT01000125">
    <property type="protein sequence ID" value="OYQ24268.1"/>
    <property type="molecule type" value="Genomic_DNA"/>
</dbReference>
<dbReference type="RefSeq" id="WP_094475078.1">
    <property type="nucleotide sequence ID" value="NZ_NOXT01000125.1"/>
</dbReference>
<comment type="caution">
    <text evidence="2">The sequence shown here is derived from an EMBL/GenBank/DDBJ whole genome shotgun (WGS) entry which is preliminary data.</text>
</comment>
<dbReference type="OrthoDB" id="9816534at2"/>
<dbReference type="InterPro" id="IPR041685">
    <property type="entry name" value="AAA_GajA/Old/RecF-like"/>
</dbReference>